<evidence type="ECO:0000256" key="3">
    <source>
        <dbReference type="ARBA" id="ARBA00022741"/>
    </source>
</evidence>
<dbReference type="Proteomes" id="UP000222054">
    <property type="component" value="Unassembled WGS sequence"/>
</dbReference>
<feature type="domain" description="Glutathionylspermidine synthase pre-ATP-grasp-like" evidence="6">
    <location>
        <begin position="26"/>
        <end position="403"/>
    </location>
</feature>
<sequence>MSQYIKKRKEFYSNSPHFWSDLYECEYSLFHVFPITEQTMKQLQLATERMGKIFFKTARILRNLSNEQLLELGFPTASLPFIRLKGMYPESVISRFDFALTEDNRIKMLEFNSDTPTFIVECFQMNGKVCEELGYDDPNANQERLLSSGITKAVMEATKGMEDPNVVFTAHHEHIEDWNTTMYLSGLCHVDNKVMPMTELRITDATLVDRDGVPIDVLYRQTYPIEDLIEDQDPETGDLVGVELLQLVKEGKLFIINPLSAFLLQAKSIQCLIWGLAEEGAFYTSEEQKWIKEYMLPTYLEPDLFFGKSPFVQKPSFGREGDTITIRDKDTNIMIRNAHETYKSSLPIFQKYTELPVVFLETEKGIEKLSYVFGAFLIAGKASSIGIRAGEKITGNESYYLPVGIKKEENK</sequence>
<dbReference type="RefSeq" id="WP_098776817.1">
    <property type="nucleotide sequence ID" value="NZ_NUHO01000036.1"/>
</dbReference>
<evidence type="ECO:0000256" key="4">
    <source>
        <dbReference type="ARBA" id="ARBA00022840"/>
    </source>
</evidence>
<keyword evidence="1" id="KW-0436">Ligase</keyword>
<dbReference type="InterPro" id="IPR005494">
    <property type="entry name" value="GSPS_pre-ATP-grasp-like_dom"/>
</dbReference>
<evidence type="ECO:0000256" key="2">
    <source>
        <dbReference type="ARBA" id="ARBA00022723"/>
    </source>
</evidence>
<dbReference type="EMBL" id="NUHO01000036">
    <property type="protein sequence ID" value="PGM94494.1"/>
    <property type="molecule type" value="Genomic_DNA"/>
</dbReference>
<protein>
    <submittedName>
        <fullName evidence="7">Glutathionylspermidine synthase</fullName>
    </submittedName>
</protein>
<dbReference type="Gene3D" id="3.30.1490.330">
    <property type="match status" value="1"/>
</dbReference>
<evidence type="ECO:0000256" key="5">
    <source>
        <dbReference type="ARBA" id="ARBA00022842"/>
    </source>
</evidence>
<dbReference type="GO" id="GO:0046872">
    <property type="term" value="F:metal ion binding"/>
    <property type="evidence" value="ECO:0007669"/>
    <property type="project" value="UniProtKB-KW"/>
</dbReference>
<accession>A0A2B9E362</accession>
<dbReference type="AlphaFoldDB" id="A0A2B9E362"/>
<dbReference type="GO" id="GO:0005524">
    <property type="term" value="F:ATP binding"/>
    <property type="evidence" value="ECO:0007669"/>
    <property type="project" value="UniProtKB-KW"/>
</dbReference>
<dbReference type="GO" id="GO:0016874">
    <property type="term" value="F:ligase activity"/>
    <property type="evidence" value="ECO:0007669"/>
    <property type="project" value="UniProtKB-KW"/>
</dbReference>
<keyword evidence="2" id="KW-0479">Metal-binding</keyword>
<gene>
    <name evidence="7" type="ORF">CN958_10535</name>
</gene>
<keyword evidence="4" id="KW-0067">ATP-binding</keyword>
<dbReference type="SUPFAM" id="SSF56059">
    <property type="entry name" value="Glutathione synthetase ATP-binding domain-like"/>
    <property type="match status" value="1"/>
</dbReference>
<comment type="caution">
    <text evidence="7">The sequence shown here is derived from an EMBL/GenBank/DDBJ whole genome shotgun (WGS) entry which is preliminary data.</text>
</comment>
<dbReference type="SUPFAM" id="SSF52440">
    <property type="entry name" value="PreATP-grasp domain"/>
    <property type="match status" value="1"/>
</dbReference>
<evidence type="ECO:0000256" key="1">
    <source>
        <dbReference type="ARBA" id="ARBA00022598"/>
    </source>
</evidence>
<organism evidence="7 8">
    <name type="scientific">Bacillus cereus</name>
    <dbReference type="NCBI Taxonomy" id="1396"/>
    <lineage>
        <taxon>Bacteria</taxon>
        <taxon>Bacillati</taxon>
        <taxon>Bacillota</taxon>
        <taxon>Bacilli</taxon>
        <taxon>Bacillales</taxon>
        <taxon>Bacillaceae</taxon>
        <taxon>Bacillus</taxon>
        <taxon>Bacillus cereus group</taxon>
    </lineage>
</organism>
<proteinExistence type="predicted"/>
<evidence type="ECO:0000313" key="8">
    <source>
        <dbReference type="Proteomes" id="UP000222054"/>
    </source>
</evidence>
<evidence type="ECO:0000259" key="6">
    <source>
        <dbReference type="Pfam" id="PF03738"/>
    </source>
</evidence>
<evidence type="ECO:0000313" key="7">
    <source>
        <dbReference type="EMBL" id="PGM94494.1"/>
    </source>
</evidence>
<reference evidence="7 8" key="1">
    <citation type="submission" date="2017-09" db="EMBL/GenBank/DDBJ databases">
        <title>Large-scale bioinformatics analysis of Bacillus genomes uncovers conserved roles of natural products in bacterial physiology.</title>
        <authorList>
            <consortium name="Agbiome Team Llc"/>
            <person name="Bleich R.M."/>
            <person name="Grubbs K.J."/>
            <person name="Santa Maria K.C."/>
            <person name="Allen S.E."/>
            <person name="Farag S."/>
            <person name="Shank E.A."/>
            <person name="Bowers A."/>
        </authorList>
    </citation>
    <scope>NUCLEOTIDE SEQUENCE [LARGE SCALE GENOMIC DNA]</scope>
    <source>
        <strain evidence="7 8">AFS053130</strain>
    </source>
</reference>
<keyword evidence="3" id="KW-0547">Nucleotide-binding</keyword>
<dbReference type="Pfam" id="PF03738">
    <property type="entry name" value="GSP_synth"/>
    <property type="match status" value="1"/>
</dbReference>
<dbReference type="InterPro" id="IPR016185">
    <property type="entry name" value="PreATP-grasp_dom_sf"/>
</dbReference>
<name>A0A2B9E362_BACCE</name>
<keyword evidence="5" id="KW-0460">Magnesium</keyword>